<reference evidence="1 2" key="1">
    <citation type="journal article" date="2016" name="PLoS Pathog.">
        <title>Biosynthesis of antibiotic leucinostatins in bio-control fungus Purpureocillium lilacinum and their inhibition on phytophthora revealed by genome mining.</title>
        <authorList>
            <person name="Wang G."/>
            <person name="Liu Z."/>
            <person name="Lin R."/>
            <person name="Li E."/>
            <person name="Mao Z."/>
            <person name="Ling J."/>
            <person name="Yang Y."/>
            <person name="Yin W.B."/>
            <person name="Xie B."/>
        </authorList>
    </citation>
    <scope>NUCLEOTIDE SEQUENCE [LARGE SCALE GENOMIC DNA]</scope>
    <source>
        <strain evidence="1">170</strain>
    </source>
</reference>
<evidence type="ECO:0000313" key="2">
    <source>
        <dbReference type="Proteomes" id="UP000078397"/>
    </source>
</evidence>
<evidence type="ECO:0000313" key="1">
    <source>
        <dbReference type="EMBL" id="OAQ73120.1"/>
    </source>
</evidence>
<dbReference type="AlphaFoldDB" id="A0A179G6I3"/>
<dbReference type="KEGG" id="pchm:VFPPC_00911"/>
<name>A0A179G6I3_METCM</name>
<protein>
    <submittedName>
        <fullName evidence="1">Uncharacterized protein</fullName>
    </submittedName>
</protein>
<dbReference type="GeneID" id="28844834"/>
<dbReference type="Proteomes" id="UP000078397">
    <property type="component" value="Unassembled WGS sequence"/>
</dbReference>
<dbReference type="EMBL" id="LSBJ02000001">
    <property type="protein sequence ID" value="OAQ73120.1"/>
    <property type="molecule type" value="Genomic_DNA"/>
</dbReference>
<comment type="caution">
    <text evidence="1">The sequence shown here is derived from an EMBL/GenBank/DDBJ whole genome shotgun (WGS) entry which is preliminary data.</text>
</comment>
<organism evidence="1 2">
    <name type="scientific">Pochonia chlamydosporia 170</name>
    <dbReference type="NCBI Taxonomy" id="1380566"/>
    <lineage>
        <taxon>Eukaryota</taxon>
        <taxon>Fungi</taxon>
        <taxon>Dikarya</taxon>
        <taxon>Ascomycota</taxon>
        <taxon>Pezizomycotina</taxon>
        <taxon>Sordariomycetes</taxon>
        <taxon>Hypocreomycetidae</taxon>
        <taxon>Hypocreales</taxon>
        <taxon>Clavicipitaceae</taxon>
        <taxon>Pochonia</taxon>
    </lineage>
</organism>
<accession>A0A179G6I3</accession>
<sequence length="61" mass="7305">MLQNKHDQIQQRCVGKRKYLIAIMSGRSTYLNDYYRLGKLARLSIYDLRSTERSVWHGPFE</sequence>
<dbReference type="RefSeq" id="XP_018149203.1">
    <property type="nucleotide sequence ID" value="XM_018280840.1"/>
</dbReference>
<proteinExistence type="predicted"/>
<gene>
    <name evidence="1" type="ORF">VFPPC_00911</name>
</gene>
<keyword evidence="2" id="KW-1185">Reference proteome</keyword>